<dbReference type="AlphaFoldDB" id="A0A423UBW4"/>
<name>A0A423UBW4_9BIFI</name>
<dbReference type="EMBL" id="QRAJ01000016">
    <property type="protein sequence ID" value="ROT86178.1"/>
    <property type="molecule type" value="Genomic_DNA"/>
</dbReference>
<evidence type="ECO:0000313" key="3">
    <source>
        <dbReference type="Proteomes" id="UP000285266"/>
    </source>
</evidence>
<keyword evidence="1" id="KW-0472">Membrane</keyword>
<proteinExistence type="predicted"/>
<organism evidence="2 3">
    <name type="scientific">Bifidobacterium mongoliense</name>
    <dbReference type="NCBI Taxonomy" id="518643"/>
    <lineage>
        <taxon>Bacteria</taxon>
        <taxon>Bacillati</taxon>
        <taxon>Actinomycetota</taxon>
        <taxon>Actinomycetes</taxon>
        <taxon>Bifidobacteriales</taxon>
        <taxon>Bifidobacteriaceae</taxon>
        <taxon>Bifidobacterium</taxon>
    </lineage>
</organism>
<keyword evidence="1" id="KW-0812">Transmembrane</keyword>
<dbReference type="Proteomes" id="UP000285266">
    <property type="component" value="Unassembled WGS sequence"/>
</dbReference>
<sequence>MTCSTGIDCAGTGRPMSRRYYPRRRTRRSLPWLATLIVLAMFAAWQGYGWQQQTAAGMVQSTSSATGSVSSSAGSGSFASVFKAPISYATALQYARQERVATPHLQGYSRDSQFGDWQHNSSLCGYGTTRDYVLKRDMTNVVMNQYCKVESGDFQDPYTGQAMHFVKGEKTSTLVQIDHVVAVQDAWASGLWQSSRAGERTAYYNDPDVLQEADQSSNEAKGAGMDWDASNSPVWLPDNTAWHCDYMAKRAYIKHKYQLTMSQTEKTQTVSLLTQCATR</sequence>
<accession>A0A423UBW4</accession>
<protein>
    <submittedName>
        <fullName evidence="2">Deoxyribonuclease</fullName>
    </submittedName>
</protein>
<comment type="caution">
    <text evidence="2">The sequence shown here is derived from an EMBL/GenBank/DDBJ whole genome shotgun (WGS) entry which is preliminary data.</text>
</comment>
<reference evidence="2 3" key="1">
    <citation type="submission" date="2018-07" db="EMBL/GenBank/DDBJ databases">
        <title>The role of parmesan cheese in vectoring bovine microbiota.</title>
        <authorList>
            <person name="Lugli G.A."/>
            <person name="Milani C."/>
        </authorList>
    </citation>
    <scope>NUCLEOTIDE SEQUENCE [LARGE SCALE GENOMIC DNA]</scope>
    <source>
        <strain evidence="2 3">BMONG18</strain>
    </source>
</reference>
<feature type="transmembrane region" description="Helical" evidence="1">
    <location>
        <begin position="29"/>
        <end position="48"/>
    </location>
</feature>
<evidence type="ECO:0000256" key="1">
    <source>
        <dbReference type="SAM" id="Phobius"/>
    </source>
</evidence>
<keyword evidence="1" id="KW-1133">Transmembrane helix</keyword>
<gene>
    <name evidence="2" type="ORF">BMONG18_1686</name>
</gene>
<evidence type="ECO:0000313" key="2">
    <source>
        <dbReference type="EMBL" id="ROT86178.1"/>
    </source>
</evidence>